<dbReference type="Pfam" id="PF11068">
    <property type="entry name" value="YlqD"/>
    <property type="match status" value="1"/>
</dbReference>
<sequence length="131" mass="15570">MQIIKKVQVKQIITEKSKAKLRNNFYDQKMRLEQECQQLKFEQRKQENKHTMSKQELSQRFQKEIEKRQEKMESVDFKSEQLAILEMGSEITEKEVDALVEVDVGSHWDDVMKAAVIVIEDDVVVRIENSR</sequence>
<feature type="region of interest" description="Disordered" evidence="1">
    <location>
        <begin position="43"/>
        <end position="63"/>
    </location>
</feature>
<evidence type="ECO:0000313" key="2">
    <source>
        <dbReference type="EMBL" id="MFC7745773.1"/>
    </source>
</evidence>
<organism evidence="2 3">
    <name type="scientific">Lentibacillus kimchii</name>
    <dbReference type="NCBI Taxonomy" id="1542911"/>
    <lineage>
        <taxon>Bacteria</taxon>
        <taxon>Bacillati</taxon>
        <taxon>Bacillota</taxon>
        <taxon>Bacilli</taxon>
        <taxon>Bacillales</taxon>
        <taxon>Bacillaceae</taxon>
        <taxon>Lentibacillus</taxon>
    </lineage>
</organism>
<proteinExistence type="predicted"/>
<accession>A0ABW2URX2</accession>
<dbReference type="InterPro" id="IPR021297">
    <property type="entry name" value="YlqD"/>
</dbReference>
<comment type="caution">
    <text evidence="2">The sequence shown here is derived from an EMBL/GenBank/DDBJ whole genome shotgun (WGS) entry which is preliminary data.</text>
</comment>
<evidence type="ECO:0000256" key="1">
    <source>
        <dbReference type="SAM" id="MobiDB-lite"/>
    </source>
</evidence>
<gene>
    <name evidence="2" type="ORF">ACFQU8_00775</name>
</gene>
<keyword evidence="3" id="KW-1185">Reference proteome</keyword>
<protein>
    <submittedName>
        <fullName evidence="2">YlqD family protein</fullName>
    </submittedName>
</protein>
<dbReference type="Gene3D" id="6.10.140.1110">
    <property type="match status" value="1"/>
</dbReference>
<reference evidence="3" key="1">
    <citation type="journal article" date="2019" name="Int. J. Syst. Evol. Microbiol.">
        <title>The Global Catalogue of Microorganisms (GCM) 10K type strain sequencing project: providing services to taxonomists for standard genome sequencing and annotation.</title>
        <authorList>
            <consortium name="The Broad Institute Genomics Platform"/>
            <consortium name="The Broad Institute Genome Sequencing Center for Infectious Disease"/>
            <person name="Wu L."/>
            <person name="Ma J."/>
        </authorList>
    </citation>
    <scope>NUCLEOTIDE SEQUENCE [LARGE SCALE GENOMIC DNA]</scope>
    <source>
        <strain evidence="3">JCM 30234</strain>
    </source>
</reference>
<dbReference type="RefSeq" id="WP_382357245.1">
    <property type="nucleotide sequence ID" value="NZ_JBHTGR010000001.1"/>
</dbReference>
<name>A0ABW2URX2_9BACI</name>
<evidence type="ECO:0000313" key="3">
    <source>
        <dbReference type="Proteomes" id="UP001596620"/>
    </source>
</evidence>
<dbReference type="Proteomes" id="UP001596620">
    <property type="component" value="Unassembled WGS sequence"/>
</dbReference>
<dbReference type="EMBL" id="JBHTGR010000001">
    <property type="protein sequence ID" value="MFC7745773.1"/>
    <property type="molecule type" value="Genomic_DNA"/>
</dbReference>